<feature type="signal peptide" evidence="1">
    <location>
        <begin position="1"/>
        <end position="19"/>
    </location>
</feature>
<accession>A0AAU7ECW3</accession>
<name>A0AAU7ECW3_9FLAO</name>
<dbReference type="Proteomes" id="UP001224325">
    <property type="component" value="Chromosome"/>
</dbReference>
<proteinExistence type="predicted"/>
<sequence length="405" mass="47077">MLKKVIFIITCCFCCILTAQQQDSLLFKNGIDKPSVLATHHFGIFSSRINTNFKIAPQKNTTIAFSSISGNNFHPFLETYLPKDPKVRKEQSEFVWHHREFRFENQETTPADYMNIVIDAVIKEFRLSINIPLNKKNELDIALRSYLINKGKYPFSFFTSDETIEWFHSNLIGGEDPYGRRYYGLNQVNFKYTDRNGNILKLNNNDFFIGGIELNHFYYPTFSINKTKNIYFNFGSHLGINTSKYNPSLDLGISANAIKKIELNNNYQLNTGVGINVLRKNIINIKEVIDLGNNSYLAAIEADVEIAKFTKQKNYNAFSVNYQIQSRYNKKKEADYYQLIGKWEEIKSGWEYGFSNLYKSLSYWTFIYTYGRPNLTVSLYFKEDFKINNAPDLQIGISLKVPVFK</sequence>
<protein>
    <recommendedName>
        <fullName evidence="4">Phosphate-selective porin O/P</fullName>
    </recommendedName>
</protein>
<dbReference type="AlphaFoldDB" id="A0AAU7ECW3"/>
<dbReference type="KEGG" id="mlil:QLS71_010275"/>
<keyword evidence="3" id="KW-1185">Reference proteome</keyword>
<evidence type="ECO:0008006" key="4">
    <source>
        <dbReference type="Google" id="ProtNLM"/>
    </source>
</evidence>
<reference evidence="2" key="1">
    <citation type="submission" date="2024-04" db="EMBL/GenBank/DDBJ databases">
        <title>Mariniflexile litorale, isolated from the shallow sediments of the Sea of Japan.</title>
        <authorList>
            <person name="Romanenko L."/>
            <person name="Isaeva M."/>
        </authorList>
    </citation>
    <scope>NUCLEOTIDE SEQUENCE [LARGE SCALE GENOMIC DNA]</scope>
    <source>
        <strain evidence="2">KMM 9835</strain>
    </source>
</reference>
<dbReference type="EMBL" id="CP155618">
    <property type="protein sequence ID" value="XBL12726.1"/>
    <property type="molecule type" value="Genomic_DNA"/>
</dbReference>
<dbReference type="RefSeq" id="WP_308993812.1">
    <property type="nucleotide sequence ID" value="NZ_CP155618.1"/>
</dbReference>
<keyword evidence="1" id="KW-0732">Signal</keyword>
<evidence type="ECO:0000313" key="2">
    <source>
        <dbReference type="EMBL" id="XBL12726.1"/>
    </source>
</evidence>
<organism evidence="2 3">
    <name type="scientific">Mariniflexile litorale</name>
    <dbReference type="NCBI Taxonomy" id="3045158"/>
    <lineage>
        <taxon>Bacteria</taxon>
        <taxon>Pseudomonadati</taxon>
        <taxon>Bacteroidota</taxon>
        <taxon>Flavobacteriia</taxon>
        <taxon>Flavobacteriales</taxon>
        <taxon>Flavobacteriaceae</taxon>
        <taxon>Mariniflexile</taxon>
    </lineage>
</organism>
<evidence type="ECO:0000313" key="3">
    <source>
        <dbReference type="Proteomes" id="UP001224325"/>
    </source>
</evidence>
<evidence type="ECO:0000256" key="1">
    <source>
        <dbReference type="SAM" id="SignalP"/>
    </source>
</evidence>
<gene>
    <name evidence="2" type="ORF">QLS71_010275</name>
</gene>
<feature type="chain" id="PRO_5043885046" description="Phosphate-selective porin O/P" evidence="1">
    <location>
        <begin position="20"/>
        <end position="405"/>
    </location>
</feature>